<evidence type="ECO:0000313" key="4">
    <source>
        <dbReference type="Proteomes" id="UP000027730"/>
    </source>
</evidence>
<reference evidence="3 4" key="1">
    <citation type="journal article" date="2014" name="BMC Genomics">
        <title>Genome sequencing of four Aureobasidium pullulans varieties: biotechnological potential, stress tolerance, and description of new species.</title>
        <authorList>
            <person name="Gostin Ar C."/>
            <person name="Ohm R.A."/>
            <person name="Kogej T."/>
            <person name="Sonjak S."/>
            <person name="Turk M."/>
            <person name="Zajc J."/>
            <person name="Zalar P."/>
            <person name="Grube M."/>
            <person name="Sun H."/>
            <person name="Han J."/>
            <person name="Sharma A."/>
            <person name="Chiniquy J."/>
            <person name="Ngan C.Y."/>
            <person name="Lipzen A."/>
            <person name="Barry K."/>
            <person name="Grigoriev I.V."/>
            <person name="Gunde-Cimerman N."/>
        </authorList>
    </citation>
    <scope>NUCLEOTIDE SEQUENCE [LARGE SCALE GENOMIC DNA]</scope>
    <source>
        <strain evidence="3 4">CBS 147.97</strain>
    </source>
</reference>
<gene>
    <name evidence="3" type="ORF">M436DRAFT_67053</name>
</gene>
<organism evidence="3 4">
    <name type="scientific">Aureobasidium namibiae CBS 147.97</name>
    <dbReference type="NCBI Taxonomy" id="1043004"/>
    <lineage>
        <taxon>Eukaryota</taxon>
        <taxon>Fungi</taxon>
        <taxon>Dikarya</taxon>
        <taxon>Ascomycota</taxon>
        <taxon>Pezizomycotina</taxon>
        <taxon>Dothideomycetes</taxon>
        <taxon>Dothideomycetidae</taxon>
        <taxon>Dothideales</taxon>
        <taxon>Saccotheciaceae</taxon>
        <taxon>Aureobasidium</taxon>
    </lineage>
</organism>
<name>A0A074WA67_9PEZI</name>
<dbReference type="InterPro" id="IPR013087">
    <property type="entry name" value="Znf_C2H2_type"/>
</dbReference>
<sequence>MVVHTSPKRFKNELPVTNGESIKVKALVESEDEKSEDGNQLGNSVIKSRIKKIVKAYHSVIQLATDGQPRPALGEQSDADDGGPPSTSGRHSQSPSRQRSASASQSRQCTRIVQYQMLSRFCHSCQTECHDLSEMHIHARLHADELSMDSFRAPADNEEADVLRYRFLGGYIPREKSFERKCKTAADLLQPWQRFIRGIDWPTHYNNRLSSAEFSFSRDRTDHQASVLYRLVEGEELRSALSEMRKRDAAG</sequence>
<dbReference type="Proteomes" id="UP000027730">
    <property type="component" value="Unassembled WGS sequence"/>
</dbReference>
<feature type="region of interest" description="Disordered" evidence="1">
    <location>
        <begin position="65"/>
        <end position="106"/>
    </location>
</feature>
<proteinExistence type="predicted"/>
<dbReference type="AlphaFoldDB" id="A0A074WA67"/>
<feature type="domain" description="C2H2-type" evidence="2">
    <location>
        <begin position="122"/>
        <end position="142"/>
    </location>
</feature>
<protein>
    <recommendedName>
        <fullName evidence="2">C2H2-type domain-containing protein</fullName>
    </recommendedName>
</protein>
<feature type="compositionally biased region" description="Low complexity" evidence="1">
    <location>
        <begin position="88"/>
        <end position="106"/>
    </location>
</feature>
<keyword evidence="4" id="KW-1185">Reference proteome</keyword>
<dbReference type="PROSITE" id="PS00028">
    <property type="entry name" value="ZINC_FINGER_C2H2_1"/>
    <property type="match status" value="1"/>
</dbReference>
<dbReference type="EMBL" id="KL584720">
    <property type="protein sequence ID" value="KEQ69803.1"/>
    <property type="molecule type" value="Genomic_DNA"/>
</dbReference>
<dbReference type="GeneID" id="25414156"/>
<dbReference type="HOGENOM" id="CLU_1106921_0_0_1"/>
<evidence type="ECO:0000259" key="2">
    <source>
        <dbReference type="PROSITE" id="PS00028"/>
    </source>
</evidence>
<evidence type="ECO:0000313" key="3">
    <source>
        <dbReference type="EMBL" id="KEQ69803.1"/>
    </source>
</evidence>
<evidence type="ECO:0000256" key="1">
    <source>
        <dbReference type="SAM" id="MobiDB-lite"/>
    </source>
</evidence>
<accession>A0A074WA67</accession>
<dbReference type="RefSeq" id="XP_013423954.1">
    <property type="nucleotide sequence ID" value="XM_013568500.1"/>
</dbReference>